<evidence type="ECO:0000313" key="3">
    <source>
        <dbReference type="EMBL" id="ACK74956.1"/>
    </source>
</evidence>
<dbReference type="InterPro" id="IPR016047">
    <property type="entry name" value="M23ase_b-sheet_dom"/>
</dbReference>
<dbReference type="EMBL" id="CP001205">
    <property type="protein sequence ID" value="ACK74956.1"/>
    <property type="molecule type" value="Genomic_DNA"/>
</dbReference>
<dbReference type="KEGG" id="bbz:BbuZS7_0261"/>
<sequence>MYRIQKALLILCILGIENINSEIINTIPKVQYKKEAFQGDYIYFASNQNFKSLSLLSTNKNPIISSSPFKFTVGSKIYYIALMGITPMIKEGKRKIQIEFENKSYIKEIEIKKFHFKKTKISFNKEKAKLITQKKSTKQKEQALVLWNIIGNTGDTTIYHYDALVKPIKDQYIVTSLYGDLRLYMQGDKKISNYTMHNGIDYAPFKRENTPIFAAGKGKVVFAQNRELTGNTLIIQHLPGVFTIYLHLSKLGISENKIVSAGEYIGHTGNTGLSTGPHLHFEVRINGIAINPDFLLNGMLIDKNKIINNIKRIE</sequence>
<feature type="domain" description="M23ase beta-sheet core" evidence="2">
    <location>
        <begin position="196"/>
        <end position="292"/>
    </location>
</feature>
<dbReference type="SUPFAM" id="SSF51261">
    <property type="entry name" value="Duplicated hybrid motif"/>
    <property type="match status" value="1"/>
</dbReference>
<dbReference type="InterPro" id="IPR011055">
    <property type="entry name" value="Dup_hybrid_motif"/>
</dbReference>
<accession>A0A0H3C4M5</accession>
<dbReference type="InterPro" id="IPR050570">
    <property type="entry name" value="Cell_wall_metabolism_enzyme"/>
</dbReference>
<dbReference type="Proteomes" id="UP000006901">
    <property type="component" value="Chromosome"/>
</dbReference>
<organism evidence="3 4">
    <name type="scientific">Borreliella burgdorferi (strain ZS7)</name>
    <name type="common">Borrelia burgdorferi</name>
    <dbReference type="NCBI Taxonomy" id="445985"/>
    <lineage>
        <taxon>Bacteria</taxon>
        <taxon>Pseudomonadati</taxon>
        <taxon>Spirochaetota</taxon>
        <taxon>Spirochaetia</taxon>
        <taxon>Spirochaetales</taxon>
        <taxon>Borreliaceae</taxon>
        <taxon>Borreliella</taxon>
    </lineage>
</organism>
<dbReference type="CDD" id="cd12797">
    <property type="entry name" value="M23_peptidase"/>
    <property type="match status" value="1"/>
</dbReference>
<dbReference type="GO" id="GO:0004222">
    <property type="term" value="F:metalloendopeptidase activity"/>
    <property type="evidence" value="ECO:0007669"/>
    <property type="project" value="TreeGrafter"/>
</dbReference>
<dbReference type="AlphaFoldDB" id="A0A0H3C4M5"/>
<name>A0A0H3C4M5_BORBZ</name>
<dbReference type="PANTHER" id="PTHR21666:SF289">
    <property type="entry name" value="L-ALA--D-GLU ENDOPEPTIDASE"/>
    <property type="match status" value="1"/>
</dbReference>
<dbReference type="HOGENOM" id="CLU_029425_5_2_12"/>
<evidence type="ECO:0000256" key="1">
    <source>
        <dbReference type="ARBA" id="ARBA00022729"/>
    </source>
</evidence>
<reference evidence="3 4" key="1">
    <citation type="journal article" date="2011" name="J. Bacteriol.">
        <title>Whole-genome sequences of thirteen isolates of Borrelia burgdorferi.</title>
        <authorList>
            <person name="Schutzer S.E."/>
            <person name="Fraser-Liggett C.M."/>
            <person name="Casjens S.R."/>
            <person name="Qiu W.G."/>
            <person name="Dunn J.J."/>
            <person name="Mongodin E.F."/>
            <person name="Luft B.J."/>
        </authorList>
    </citation>
    <scope>NUCLEOTIDE SEQUENCE [LARGE SCALE GENOMIC DNA]</scope>
    <source>
        <strain evidence="3 4">ZS7</strain>
    </source>
</reference>
<keyword evidence="1" id="KW-0732">Signal</keyword>
<dbReference type="RefSeq" id="WP_002556854.1">
    <property type="nucleotide sequence ID" value="NC_011728.1"/>
</dbReference>
<dbReference type="PANTHER" id="PTHR21666">
    <property type="entry name" value="PEPTIDASE-RELATED"/>
    <property type="match status" value="1"/>
</dbReference>
<dbReference type="Pfam" id="PF01551">
    <property type="entry name" value="Peptidase_M23"/>
    <property type="match status" value="1"/>
</dbReference>
<proteinExistence type="predicted"/>
<evidence type="ECO:0000313" key="4">
    <source>
        <dbReference type="Proteomes" id="UP000006901"/>
    </source>
</evidence>
<evidence type="ECO:0000259" key="2">
    <source>
        <dbReference type="Pfam" id="PF01551"/>
    </source>
</evidence>
<dbReference type="Gene3D" id="2.70.70.10">
    <property type="entry name" value="Glucose Permease (Domain IIA)"/>
    <property type="match status" value="1"/>
</dbReference>
<gene>
    <name evidence="3" type="ordered locus">BbuZS7_0261</name>
</gene>
<dbReference type="GeneID" id="56567686"/>
<protein>
    <submittedName>
        <fullName evidence="3">M23 peptidase domain protein</fullName>
    </submittedName>
</protein>